<comment type="subcellular location">
    <subcellularLocation>
        <location evidence="1">Cell membrane</location>
        <topology evidence="1">Peripheral membrane protein</topology>
    </subcellularLocation>
</comment>
<comment type="caution">
    <text evidence="12">The sequence shown here is derived from an EMBL/GenBank/DDBJ whole genome shotgun (WGS) entry which is preliminary data.</text>
</comment>
<dbReference type="InterPro" id="IPR027417">
    <property type="entry name" value="P-loop_NTPase"/>
</dbReference>
<dbReference type="GO" id="GO:0016887">
    <property type="term" value="F:ATP hydrolysis activity"/>
    <property type="evidence" value="ECO:0007669"/>
    <property type="project" value="InterPro"/>
</dbReference>
<evidence type="ECO:0000256" key="7">
    <source>
        <dbReference type="ARBA" id="ARBA00022840"/>
    </source>
</evidence>
<dbReference type="GO" id="GO:0006826">
    <property type="term" value="P:iron ion transport"/>
    <property type="evidence" value="ECO:0007669"/>
    <property type="project" value="UniProtKB-KW"/>
</dbReference>
<dbReference type="InterPro" id="IPR003439">
    <property type="entry name" value="ABC_transporter-like_ATP-bd"/>
</dbReference>
<keyword evidence="3" id="KW-0813">Transport</keyword>
<accession>A0A0J1HDW7</accession>
<keyword evidence="7 12" id="KW-0067">ATP-binding</keyword>
<dbReference type="FunFam" id="3.40.50.300:FF:000134">
    <property type="entry name" value="Iron-enterobactin ABC transporter ATP-binding protein"/>
    <property type="match status" value="1"/>
</dbReference>
<comment type="similarity">
    <text evidence="2">Belongs to the ABC transporter superfamily.</text>
</comment>
<evidence type="ECO:0000256" key="8">
    <source>
        <dbReference type="ARBA" id="ARBA00023004"/>
    </source>
</evidence>
<evidence type="ECO:0000259" key="11">
    <source>
        <dbReference type="PROSITE" id="PS50893"/>
    </source>
</evidence>
<dbReference type="Gene3D" id="3.40.50.300">
    <property type="entry name" value="P-loop containing nucleotide triphosphate hydrolases"/>
    <property type="match status" value="1"/>
</dbReference>
<gene>
    <name evidence="12" type="ORF">ABT57_09145</name>
</gene>
<keyword evidence="4" id="KW-1003">Cell membrane</keyword>
<dbReference type="PATRIC" id="fig|320778.3.peg.1990"/>
<dbReference type="EMBL" id="LDOU01000007">
    <property type="protein sequence ID" value="KLV09840.1"/>
    <property type="molecule type" value="Genomic_DNA"/>
</dbReference>
<dbReference type="AlphaFoldDB" id="A0A0J1HDW7"/>
<dbReference type="CDD" id="cd03214">
    <property type="entry name" value="ABC_Iron-Siderophores_B12_Hemin"/>
    <property type="match status" value="1"/>
</dbReference>
<evidence type="ECO:0000256" key="4">
    <source>
        <dbReference type="ARBA" id="ARBA00022475"/>
    </source>
</evidence>
<keyword evidence="10" id="KW-0472">Membrane</keyword>
<keyword evidence="8" id="KW-0408">Iron</keyword>
<keyword evidence="9" id="KW-0406">Ion transport</keyword>
<dbReference type="STRING" id="320778.ABT57_09145"/>
<dbReference type="PANTHER" id="PTHR42771:SF3">
    <property type="entry name" value="PETROBACTIN IMPORT ATP-BINDING PROTEIN YCLP"/>
    <property type="match status" value="1"/>
</dbReference>
<evidence type="ECO:0000256" key="3">
    <source>
        <dbReference type="ARBA" id="ARBA00022448"/>
    </source>
</evidence>
<dbReference type="PANTHER" id="PTHR42771">
    <property type="entry name" value="IRON(3+)-HYDROXAMATE IMPORT ATP-BINDING PROTEIN FHUC"/>
    <property type="match status" value="1"/>
</dbReference>
<dbReference type="GO" id="GO:0005524">
    <property type="term" value="F:ATP binding"/>
    <property type="evidence" value="ECO:0007669"/>
    <property type="project" value="UniProtKB-KW"/>
</dbReference>
<dbReference type="PROSITE" id="PS50893">
    <property type="entry name" value="ABC_TRANSPORTER_2"/>
    <property type="match status" value="1"/>
</dbReference>
<evidence type="ECO:0000256" key="5">
    <source>
        <dbReference type="ARBA" id="ARBA00022496"/>
    </source>
</evidence>
<dbReference type="OrthoDB" id="5292475at2"/>
<dbReference type="InterPro" id="IPR051535">
    <property type="entry name" value="Siderophore_ABC-ATPase"/>
</dbReference>
<evidence type="ECO:0000313" key="13">
    <source>
        <dbReference type="Proteomes" id="UP000035909"/>
    </source>
</evidence>
<reference evidence="12 13" key="1">
    <citation type="submission" date="2015-05" db="EMBL/GenBank/DDBJ databases">
        <title>Photobacterium galathea sp. nov.</title>
        <authorList>
            <person name="Machado H."/>
            <person name="Gram L."/>
        </authorList>
    </citation>
    <scope>NUCLEOTIDE SEQUENCE [LARGE SCALE GENOMIC DNA]</scope>
    <source>
        <strain evidence="12 13">DSM 22954</strain>
    </source>
</reference>
<sequence>MIKLTGLSKSYGQQFVVKDASALFPKGEVTSIIGPNGAGKSTLLSMASRLTESDAGEVLIADKPLSQWDSKDLAKRLAVLRQSNNINMRFSIRELVAFGRFPHTQGRLNEEDNRIIDEALAHLGISDIQHKYLDELSGGQRQMAFIAMVVAQNTDYIFLDEPLNNLDIRHSVDIMTTLRRLAHEFNKAVVIVIHDINFGSCYSDNIVAMKKGEVVASGKVHEVIQTSIMEAMYEIPFDIKEIDGHRICLYYGSPSITGERSRSCDGALANVS</sequence>
<proteinExistence type="inferred from homology"/>
<evidence type="ECO:0000256" key="10">
    <source>
        <dbReference type="ARBA" id="ARBA00023136"/>
    </source>
</evidence>
<evidence type="ECO:0000256" key="1">
    <source>
        <dbReference type="ARBA" id="ARBA00004202"/>
    </source>
</evidence>
<evidence type="ECO:0000256" key="6">
    <source>
        <dbReference type="ARBA" id="ARBA00022741"/>
    </source>
</evidence>
<dbReference type="PROSITE" id="PS00211">
    <property type="entry name" value="ABC_TRANSPORTER_1"/>
    <property type="match status" value="1"/>
</dbReference>
<dbReference type="GO" id="GO:0005886">
    <property type="term" value="C:plasma membrane"/>
    <property type="evidence" value="ECO:0007669"/>
    <property type="project" value="UniProtKB-SubCell"/>
</dbReference>
<feature type="domain" description="ABC transporter" evidence="11">
    <location>
        <begin position="2"/>
        <end position="236"/>
    </location>
</feature>
<evidence type="ECO:0000313" key="12">
    <source>
        <dbReference type="EMBL" id="KLV09840.1"/>
    </source>
</evidence>
<name>A0A0J1HDW7_9GAMM</name>
<dbReference type="Pfam" id="PF00005">
    <property type="entry name" value="ABC_tran"/>
    <property type="match status" value="1"/>
</dbReference>
<dbReference type="SMART" id="SM00382">
    <property type="entry name" value="AAA"/>
    <property type="match status" value="1"/>
</dbReference>
<dbReference type="RefSeq" id="WP_047884929.1">
    <property type="nucleotide sequence ID" value="NZ_CP071326.1"/>
</dbReference>
<keyword evidence="13" id="KW-1185">Reference proteome</keyword>
<dbReference type="InterPro" id="IPR017871">
    <property type="entry name" value="ABC_transporter-like_CS"/>
</dbReference>
<keyword evidence="6" id="KW-0547">Nucleotide-binding</keyword>
<dbReference type="Proteomes" id="UP000035909">
    <property type="component" value="Unassembled WGS sequence"/>
</dbReference>
<dbReference type="SUPFAM" id="SSF52540">
    <property type="entry name" value="P-loop containing nucleoside triphosphate hydrolases"/>
    <property type="match status" value="1"/>
</dbReference>
<evidence type="ECO:0000256" key="9">
    <source>
        <dbReference type="ARBA" id="ARBA00023065"/>
    </source>
</evidence>
<keyword evidence="5" id="KW-0410">Iron transport</keyword>
<protein>
    <submittedName>
        <fullName evidence="12">Iron ABC transporter ATP-binding protein</fullName>
    </submittedName>
</protein>
<dbReference type="InterPro" id="IPR003593">
    <property type="entry name" value="AAA+_ATPase"/>
</dbReference>
<evidence type="ECO:0000256" key="2">
    <source>
        <dbReference type="ARBA" id="ARBA00005417"/>
    </source>
</evidence>
<organism evidence="12 13">
    <name type="scientific">Photobacterium ganghwense</name>
    <dbReference type="NCBI Taxonomy" id="320778"/>
    <lineage>
        <taxon>Bacteria</taxon>
        <taxon>Pseudomonadati</taxon>
        <taxon>Pseudomonadota</taxon>
        <taxon>Gammaproteobacteria</taxon>
        <taxon>Vibrionales</taxon>
        <taxon>Vibrionaceae</taxon>
        <taxon>Photobacterium</taxon>
    </lineage>
</organism>